<reference evidence="1 2" key="1">
    <citation type="submission" date="2022-09" db="EMBL/GenBank/DDBJ databases">
        <authorList>
            <person name="Palmer J.M."/>
        </authorList>
    </citation>
    <scope>NUCLEOTIDE SEQUENCE [LARGE SCALE GENOMIC DNA]</scope>
    <source>
        <strain evidence="1 2">DSM 7382</strain>
    </source>
</reference>
<sequence>MVNRSKQFPLTVNLGSRSLKQGLDLLEQGDAIQRLVAASLGLDHQPADAATVDIDRRHANLDATSLRELCLLYEWPSGEWLTHPTRTPPFAFGCLPNLTKFVAKAARFMNTHLFLRPTLTHLELCLIERPQAGQLAAALEAMPRLEVLALSFSFPSPSDKLVMSTIHLPHLRELKIIDLTAYCENYISCLSFPITSIQTIDITCRPFKCGSRQKGEELQHLPMIMSRLAECLTSPITTLSSRRREDVQLELCAWTTDSPDRESRPHIRLAFAGCDDVADVEVFTTILDRIPTESVRTLYFGNVDIPGSPRESWRYRRLPQLSPVDHVKLLYRFSQVEDLKIDRLVAIPLAHALTLCYSYVEDDGSEEEDHSDEEACKDQAILFPRLKKLTVSWAENNPDHCDQSKQKLRRQLMECQGKREAEFDISIHVRPEEDPIHFIPHY</sequence>
<comment type="caution">
    <text evidence="1">The sequence shown here is derived from an EMBL/GenBank/DDBJ whole genome shotgun (WGS) entry which is preliminary data.</text>
</comment>
<keyword evidence="2" id="KW-1185">Reference proteome</keyword>
<name>A0AAW0GGC8_9APHY</name>
<evidence type="ECO:0000313" key="2">
    <source>
        <dbReference type="Proteomes" id="UP001385951"/>
    </source>
</evidence>
<protein>
    <submittedName>
        <fullName evidence="1">Uncharacterized protein</fullName>
    </submittedName>
</protein>
<dbReference type="Proteomes" id="UP001385951">
    <property type="component" value="Unassembled WGS sequence"/>
</dbReference>
<dbReference type="EMBL" id="JASBNA010000004">
    <property type="protein sequence ID" value="KAK7692483.1"/>
    <property type="molecule type" value="Genomic_DNA"/>
</dbReference>
<evidence type="ECO:0000313" key="1">
    <source>
        <dbReference type="EMBL" id="KAK7692483.1"/>
    </source>
</evidence>
<dbReference type="SUPFAM" id="SSF52047">
    <property type="entry name" value="RNI-like"/>
    <property type="match status" value="1"/>
</dbReference>
<accession>A0AAW0GGC8</accession>
<organism evidence="1 2">
    <name type="scientific">Cerrena zonata</name>
    <dbReference type="NCBI Taxonomy" id="2478898"/>
    <lineage>
        <taxon>Eukaryota</taxon>
        <taxon>Fungi</taxon>
        <taxon>Dikarya</taxon>
        <taxon>Basidiomycota</taxon>
        <taxon>Agaricomycotina</taxon>
        <taxon>Agaricomycetes</taxon>
        <taxon>Polyporales</taxon>
        <taxon>Cerrenaceae</taxon>
        <taxon>Cerrena</taxon>
    </lineage>
</organism>
<proteinExistence type="predicted"/>
<dbReference type="AlphaFoldDB" id="A0AAW0GGC8"/>
<gene>
    <name evidence="1" type="ORF">QCA50_004108</name>
</gene>